<feature type="transmembrane region" description="Helical" evidence="2">
    <location>
        <begin position="99"/>
        <end position="122"/>
    </location>
</feature>
<organism evidence="3 4">
    <name type="scientific">Streptomyces gibsoniae</name>
    <dbReference type="NCBI Taxonomy" id="3075529"/>
    <lineage>
        <taxon>Bacteria</taxon>
        <taxon>Bacillati</taxon>
        <taxon>Actinomycetota</taxon>
        <taxon>Actinomycetes</taxon>
        <taxon>Kitasatosporales</taxon>
        <taxon>Streptomycetaceae</taxon>
        <taxon>Streptomyces</taxon>
    </lineage>
</organism>
<keyword evidence="2" id="KW-1133">Transmembrane helix</keyword>
<feature type="transmembrane region" description="Helical" evidence="2">
    <location>
        <begin position="142"/>
        <end position="168"/>
    </location>
</feature>
<feature type="transmembrane region" description="Helical" evidence="2">
    <location>
        <begin position="201"/>
        <end position="221"/>
    </location>
</feature>
<dbReference type="EMBL" id="JAVREY010000099">
    <property type="protein sequence ID" value="MDT0469224.1"/>
    <property type="molecule type" value="Genomic_DNA"/>
</dbReference>
<dbReference type="RefSeq" id="WP_311700660.1">
    <property type="nucleotide sequence ID" value="NZ_JAVREY010000099.1"/>
</dbReference>
<keyword evidence="2" id="KW-0812">Transmembrane</keyword>
<name>A0ABU2U7S7_9ACTN</name>
<accession>A0ABU2U7S7</accession>
<gene>
    <name evidence="3" type="ORF">RM764_40735</name>
</gene>
<proteinExistence type="predicted"/>
<keyword evidence="4" id="KW-1185">Reference proteome</keyword>
<feature type="transmembrane region" description="Helical" evidence="2">
    <location>
        <begin position="21"/>
        <end position="40"/>
    </location>
</feature>
<feature type="transmembrane region" description="Helical" evidence="2">
    <location>
        <begin position="67"/>
        <end position="87"/>
    </location>
</feature>
<dbReference type="Proteomes" id="UP001183809">
    <property type="component" value="Unassembled WGS sequence"/>
</dbReference>
<comment type="caution">
    <text evidence="3">The sequence shown here is derived from an EMBL/GenBank/DDBJ whole genome shotgun (WGS) entry which is preliminary data.</text>
</comment>
<evidence type="ECO:0000313" key="3">
    <source>
        <dbReference type="EMBL" id="MDT0469224.1"/>
    </source>
</evidence>
<evidence type="ECO:0000313" key="4">
    <source>
        <dbReference type="Proteomes" id="UP001183809"/>
    </source>
</evidence>
<keyword evidence="2" id="KW-0472">Membrane</keyword>
<sequence>MPITPTPQRPEAATRRPQSGPPLLAPALAFAVLTVAYAVVNRSTPHPDASGLAVLHYAQTHGGAIKLGSFLLFASAVPLALGAAVLYRRLRALGITAPGSAITLVGGVLASGALTLSAMFAWSGGRLPADAPPALARALADLSFLSGGPAYVVTYALLTAGISVTGLLAGLLPRAVTWTGLLLAAIGMVSTLTLLASGFGYLLPVVRFGGTIWLLFVAAQLPHTRTRTAQKTAQKNDPHPAAS</sequence>
<evidence type="ECO:0000256" key="2">
    <source>
        <dbReference type="SAM" id="Phobius"/>
    </source>
</evidence>
<evidence type="ECO:0000256" key="1">
    <source>
        <dbReference type="SAM" id="MobiDB-lite"/>
    </source>
</evidence>
<feature type="region of interest" description="Disordered" evidence="1">
    <location>
        <begin position="1"/>
        <end position="20"/>
    </location>
</feature>
<reference evidence="4" key="1">
    <citation type="submission" date="2023-07" db="EMBL/GenBank/DDBJ databases">
        <title>30 novel species of actinomycetes from the DSMZ collection.</title>
        <authorList>
            <person name="Nouioui I."/>
        </authorList>
    </citation>
    <scope>NUCLEOTIDE SEQUENCE [LARGE SCALE GENOMIC DNA]</scope>
    <source>
        <strain evidence="4">DSM 41699</strain>
    </source>
</reference>
<protein>
    <submittedName>
        <fullName evidence="3">DUF4386 domain-containing protein</fullName>
    </submittedName>
</protein>
<feature type="transmembrane region" description="Helical" evidence="2">
    <location>
        <begin position="175"/>
        <end position="195"/>
    </location>
</feature>